<name>A0ABS0WSH1_9FLAO</name>
<accession>A0ABS0WSH1</accession>
<dbReference type="Proteomes" id="UP000623301">
    <property type="component" value="Unassembled WGS sequence"/>
</dbReference>
<dbReference type="EMBL" id="JAEHFJ010000005">
    <property type="protein sequence ID" value="MBJ2174932.1"/>
    <property type="molecule type" value="Genomic_DNA"/>
</dbReference>
<gene>
    <name evidence="1" type="ORF">JBL43_11835</name>
</gene>
<evidence type="ECO:0000313" key="2">
    <source>
        <dbReference type="Proteomes" id="UP000623301"/>
    </source>
</evidence>
<comment type="caution">
    <text evidence="1">The sequence shown here is derived from an EMBL/GenBank/DDBJ whole genome shotgun (WGS) entry which is preliminary data.</text>
</comment>
<evidence type="ECO:0000313" key="1">
    <source>
        <dbReference type="EMBL" id="MBJ2174932.1"/>
    </source>
</evidence>
<proteinExistence type="predicted"/>
<protein>
    <submittedName>
        <fullName evidence="1">Uncharacterized protein</fullName>
    </submittedName>
</protein>
<sequence>MFNKIGLILQLSIFLWLNTGNSQNSNEYLSWFDQKVSPENTALYNGYLDDGEGDFERTRSFKNTQRYFKSYDFLNGSITYEGQTYTNQQIKYDLYQDELLLNLTSSRGSMVKVKPIKHRIDGFNLAGHKFISLSNFNDSKYEGFAEKKFTGSNFIFFTKYKKTRSERVVEKKVMFEYYESNYNLLYFKGNLHLIKRKKDLIKLFPEFKKEMKDYAIHNATAATDILNYLTRLNSLLSKKQ</sequence>
<organism evidence="1 2">
    <name type="scientific">Aureibaculum flavum</name>
    <dbReference type="NCBI Taxonomy" id="2795986"/>
    <lineage>
        <taxon>Bacteria</taxon>
        <taxon>Pseudomonadati</taxon>
        <taxon>Bacteroidota</taxon>
        <taxon>Flavobacteriia</taxon>
        <taxon>Flavobacteriales</taxon>
        <taxon>Flavobacteriaceae</taxon>
        <taxon>Aureibaculum</taxon>
    </lineage>
</organism>
<keyword evidence="2" id="KW-1185">Reference proteome</keyword>
<reference evidence="1 2" key="1">
    <citation type="submission" date="2020-12" db="EMBL/GenBank/DDBJ databases">
        <title>Aureibaculum luteum sp. nov. and Aureibaculum flavum sp. nov., novel members of the family Flavobacteriaceae isolated from Antarctic intertidal sediments.</title>
        <authorList>
            <person name="He X."/>
            <person name="Zhang X."/>
        </authorList>
    </citation>
    <scope>NUCLEOTIDE SEQUENCE [LARGE SCALE GENOMIC DNA]</scope>
    <source>
        <strain evidence="1 2">A20</strain>
    </source>
</reference>